<dbReference type="GO" id="GO:0008170">
    <property type="term" value="F:N-methyltransferase activity"/>
    <property type="evidence" value="ECO:0007669"/>
    <property type="project" value="InterPro"/>
</dbReference>
<protein>
    <recommendedName>
        <fullName evidence="3">DNA methylase adenine-specific domain-containing protein</fullName>
    </recommendedName>
</protein>
<evidence type="ECO:0000256" key="2">
    <source>
        <dbReference type="ARBA" id="ARBA00022747"/>
    </source>
</evidence>
<evidence type="ECO:0000259" key="3">
    <source>
        <dbReference type="Pfam" id="PF02384"/>
    </source>
</evidence>
<accession>A0A090WCB2</accession>
<dbReference type="Proteomes" id="UP000029647">
    <property type="component" value="Unassembled WGS sequence"/>
</dbReference>
<keyword evidence="2" id="KW-0680">Restriction system</keyword>
<dbReference type="GO" id="GO:0003677">
    <property type="term" value="F:DNA binding"/>
    <property type="evidence" value="ECO:0007669"/>
    <property type="project" value="InterPro"/>
</dbReference>
<evidence type="ECO:0000256" key="1">
    <source>
        <dbReference type="ARBA" id="ARBA00006594"/>
    </source>
</evidence>
<dbReference type="SUPFAM" id="SSF53335">
    <property type="entry name" value="S-adenosyl-L-methionine-dependent methyltransferases"/>
    <property type="match status" value="1"/>
</dbReference>
<organism evidence="4 5">
    <name type="scientific">Nonlabens ulvanivorans</name>
    <name type="common">Persicivirga ulvanivorans</name>
    <dbReference type="NCBI Taxonomy" id="906888"/>
    <lineage>
        <taxon>Bacteria</taxon>
        <taxon>Pseudomonadati</taxon>
        <taxon>Bacteroidota</taxon>
        <taxon>Flavobacteriia</taxon>
        <taxon>Flavobacteriales</taxon>
        <taxon>Flavobacteriaceae</taxon>
        <taxon>Nonlabens</taxon>
    </lineage>
</organism>
<name>A0A090WCB2_NONUL</name>
<comment type="similarity">
    <text evidence="1">Belongs to the N(4)/N(6)-methyltransferase family.</text>
</comment>
<comment type="caution">
    <text evidence="4">The sequence shown here is derived from an EMBL/GenBank/DDBJ whole genome shotgun (WGS) entry which is preliminary data.</text>
</comment>
<dbReference type="EMBL" id="BBNT01000002">
    <property type="protein sequence ID" value="GAL74645.1"/>
    <property type="molecule type" value="Genomic_DNA"/>
</dbReference>
<dbReference type="GO" id="GO:0032259">
    <property type="term" value="P:methylation"/>
    <property type="evidence" value="ECO:0007669"/>
    <property type="project" value="InterPro"/>
</dbReference>
<evidence type="ECO:0000313" key="5">
    <source>
        <dbReference type="Proteomes" id="UP000029647"/>
    </source>
</evidence>
<evidence type="ECO:0000313" key="4">
    <source>
        <dbReference type="EMBL" id="GAL74645.1"/>
    </source>
</evidence>
<dbReference type="PROSITE" id="PS00092">
    <property type="entry name" value="N6_MTASE"/>
    <property type="match status" value="1"/>
</dbReference>
<dbReference type="InterPro" id="IPR003356">
    <property type="entry name" value="DNA_methylase_A-5"/>
</dbReference>
<feature type="domain" description="DNA methylase adenine-specific" evidence="3">
    <location>
        <begin position="738"/>
        <end position="812"/>
    </location>
</feature>
<reference evidence="4 5" key="1">
    <citation type="journal article" date="2014" name="Genome Announc.">
        <title>Draft Genome Sequences of Marine Flavobacterium Nonlabens Strains NR17, NR24, NR27, NR32, NR33, and Ara13.</title>
        <authorList>
            <person name="Nakanishi M."/>
            <person name="Meirelles P."/>
            <person name="Suzuki R."/>
            <person name="Takatani N."/>
            <person name="Mino S."/>
            <person name="Suda W."/>
            <person name="Oshima K."/>
            <person name="Hattori M."/>
            <person name="Ohkuma M."/>
            <person name="Hosokawa M."/>
            <person name="Miyashita K."/>
            <person name="Thompson F.L."/>
            <person name="Niwa A."/>
            <person name="Sawabe T."/>
            <person name="Sawabe T."/>
        </authorList>
    </citation>
    <scope>NUCLEOTIDE SEQUENCE [LARGE SCALE GENOMIC DNA]</scope>
    <source>
        <strain evidence="5">JCM19275</strain>
    </source>
</reference>
<dbReference type="InterPro" id="IPR029063">
    <property type="entry name" value="SAM-dependent_MTases_sf"/>
</dbReference>
<proteinExistence type="inferred from homology"/>
<dbReference type="GO" id="GO:0009307">
    <property type="term" value="P:DNA restriction-modification system"/>
    <property type="evidence" value="ECO:0007669"/>
    <property type="project" value="UniProtKB-KW"/>
</dbReference>
<gene>
    <name evidence="4" type="ORF">JCM19275_3500</name>
</gene>
<dbReference type="Gene3D" id="3.40.50.150">
    <property type="entry name" value="Vaccinia Virus protein VP39"/>
    <property type="match status" value="1"/>
</dbReference>
<dbReference type="InterPro" id="IPR002052">
    <property type="entry name" value="DNA_methylase_N6_adenine_CS"/>
</dbReference>
<sequence>MELSITHNENKKGIELLFSEELPEKLMTFLRELGFKESLKDKNTWYADAHPAYKSFTTSLRDAFSRGEDWETVSVYPSFQPSLENIDKSKFSFVTISYRSKEKAEKDEYVLFDPYKKVAMQIATQYAITKYGDDLQNVEVSPRNYKRKARIIYDKGQIINRFKVDEKTDIENEPTKEVENDLPIEDSKTQDKTTLKTTNSEEQIKIENELPIEDSKTKIEEPAEEVTTENESVYKTDKERKISTREILSEVISKLVILEESLEGEDETIIATTILDLEDATQQSSDLRFKNELLKALQNFKDWIFDLTFSTRTMALMEINRLNQSLDLPLFHLKEEVPKTLSVSKDIFNRDHIVPNVLVPTKAGEPFQSGGLNLSDANFMRMKFKRLYNITDDTIDQASGLDLFRLSQMAHPNDYGISVNRSTVLREWESRGREAFEEIGYPTDLDYPFVNVHTGYKSVSTLASQIGAYDDRHQWWSAVEHSRPIADLAKGIVIMDSLLMELVEKKLELVNPKTNKPRTDKKSKEAFNDIEWEISRLERSKLVIQDYMNKDLEAEESLPVPKPKKEKKQDSNDYLDKVIAITHIAFAKAERLSKKKIEKLKEETNAPTMGALWEAVELSWLLWYKMLYKEPIPFEVRLKKMILFWNNVQPTYAYSDSSKELYKQYSTPCPIGAIIAQYTGMDEAEFIFEPSAGNGLLLVGANPRITHVNEIDKSRKQSLEHQGFGRITSENAAQPFPEMMHKVHDVVVTNPPFASWDDTKFDKERIIQKYFNKHRGLANHIRLEHLMAGLALYTMTDDGKAAIIIMGHVYFGDDGLFAKYRPFFNWLYRHYKVDDVINMNSYKLYNKQGAVTKTMLILIGGRKSKPSGVAPNKSEQPHLEDMVETFEDLWEQTKSHIKPNIDTIIKQLKTARIK</sequence>
<dbReference type="Pfam" id="PF02384">
    <property type="entry name" value="N6_Mtase"/>
    <property type="match status" value="1"/>
</dbReference>
<dbReference type="AlphaFoldDB" id="A0A090WCB2"/>
<dbReference type="PRINTS" id="PR00507">
    <property type="entry name" value="N12N6MTFRASE"/>
</dbReference>